<accession>A0A9E6XYX7</accession>
<dbReference type="AlphaFoldDB" id="A0A9E6XYX7"/>
<evidence type="ECO:0000313" key="6">
    <source>
        <dbReference type="Proteomes" id="UP001162834"/>
    </source>
</evidence>
<evidence type="ECO:0000256" key="2">
    <source>
        <dbReference type="ARBA" id="ARBA00022679"/>
    </source>
</evidence>
<gene>
    <name evidence="5" type="ORF">DSM104329_03437</name>
</gene>
<keyword evidence="3" id="KW-0479">Metal-binding</keyword>
<dbReference type="SUPFAM" id="SSF53335">
    <property type="entry name" value="S-adenosyl-L-methionine-dependent methyltransferases"/>
    <property type="match status" value="1"/>
</dbReference>
<proteinExistence type="predicted"/>
<dbReference type="CDD" id="cd02440">
    <property type="entry name" value="AdoMet_MTases"/>
    <property type="match status" value="1"/>
</dbReference>
<dbReference type="GO" id="GO:0032259">
    <property type="term" value="P:methylation"/>
    <property type="evidence" value="ECO:0007669"/>
    <property type="project" value="UniProtKB-KW"/>
</dbReference>
<dbReference type="InterPro" id="IPR029063">
    <property type="entry name" value="SAM-dependent_MTases_sf"/>
</dbReference>
<dbReference type="SUPFAM" id="SSF82282">
    <property type="entry name" value="Homocysteine S-methyltransferase"/>
    <property type="match status" value="1"/>
</dbReference>
<keyword evidence="6" id="KW-1185">Reference proteome</keyword>
<reference evidence="5" key="1">
    <citation type="journal article" date="2022" name="Int. J. Syst. Evol. Microbiol.">
        <title>Pseudomonas aegrilactucae sp. nov. and Pseudomonas morbosilactucae sp. nov., pathogens causing bacterial rot of lettuce in Japan.</title>
        <authorList>
            <person name="Sawada H."/>
            <person name="Fujikawa T."/>
            <person name="Satou M."/>
        </authorList>
    </citation>
    <scope>NUCLEOTIDE SEQUENCE</scope>
    <source>
        <strain evidence="5">0166_1</strain>
    </source>
</reference>
<dbReference type="PANTHER" id="PTHR11103">
    <property type="entry name" value="SLR1189 PROTEIN"/>
    <property type="match status" value="1"/>
</dbReference>
<sequence length="595" mass="65094">MRERPQVDTTSTPAGAQLVRDALARQRCVVLDGGIATQLEHKHGQEDERLWGMEALASSPAEVLDVHRSYVAAGADVVTTNTWGLATALAGDAHIWDEQREPVHWMEIARRGIRLVRQAIADHGREDDCAVAFALNGDIDRPGAGVTAPLLERAFGDAPPDLILAETLSLVRPSLFGVVEQLVETGPPVWLSFRRCRHGLCGVYGQHWGGPEGDAFGRAARRFEELGVQALLINCIPPDHVDGMISYLRDFTDLPLGVYPNLGYLTNAGWRFSGEVGGEQFAEMALRWREEGADIVGGCCGTGPEHIAAARTALRDAPRGHRRRGAAGADDAAIALARPPRRSSPWLDRSRRPVSPLPLPEIARHRGVARSIPGTYLTWRYLYDENVGAHQRCLDVGSGVGLQTVQLALNGATHVHALDVDGRAVANTLDNAFRNGVADRVTGATADLYPWIPDARYEVIVATLPQSPTEPTDPSSHRPIDYWGRGLVDQVISKLPQALAPEGVALVTVTSILSQSRTDELLEAHGLEAEVVAWELTDRPAAYDSNREHIEHVIELSDAPHLRLADEDVLATYLLEIRHVQAEDDREQPPWKAYR</sequence>
<organism evidence="5 6">
    <name type="scientific">Capillimicrobium parvum</name>
    <dbReference type="NCBI Taxonomy" id="2884022"/>
    <lineage>
        <taxon>Bacteria</taxon>
        <taxon>Bacillati</taxon>
        <taxon>Actinomycetota</taxon>
        <taxon>Thermoleophilia</taxon>
        <taxon>Solirubrobacterales</taxon>
        <taxon>Capillimicrobiaceae</taxon>
        <taxon>Capillimicrobium</taxon>
    </lineage>
</organism>
<keyword evidence="2 3" id="KW-0808">Transferase</keyword>
<evidence type="ECO:0000259" key="4">
    <source>
        <dbReference type="PROSITE" id="PS50970"/>
    </source>
</evidence>
<name>A0A9E6XYX7_9ACTN</name>
<dbReference type="Pfam" id="PF02574">
    <property type="entry name" value="S-methyl_trans"/>
    <property type="match status" value="1"/>
</dbReference>
<feature type="binding site" evidence="3">
    <location>
        <position position="300"/>
    </location>
    <ligand>
        <name>Zn(2+)</name>
        <dbReference type="ChEBI" id="CHEBI:29105"/>
    </ligand>
</feature>
<dbReference type="KEGG" id="sbae:DSM104329_03437"/>
<dbReference type="PROSITE" id="PS50970">
    <property type="entry name" value="HCY"/>
    <property type="match status" value="1"/>
</dbReference>
<feature type="binding site" evidence="3">
    <location>
        <position position="299"/>
    </location>
    <ligand>
        <name>Zn(2+)</name>
        <dbReference type="ChEBI" id="CHEBI:29105"/>
    </ligand>
</feature>
<protein>
    <recommendedName>
        <fullName evidence="4">Hcy-binding domain-containing protein</fullName>
    </recommendedName>
</protein>
<keyword evidence="1 3" id="KW-0489">Methyltransferase</keyword>
<dbReference type="InterPro" id="IPR036589">
    <property type="entry name" value="HCY_dom_sf"/>
</dbReference>
<keyword evidence="3" id="KW-0862">Zinc</keyword>
<dbReference type="EMBL" id="CP087164">
    <property type="protein sequence ID" value="UGS37025.1"/>
    <property type="molecule type" value="Genomic_DNA"/>
</dbReference>
<dbReference type="Pfam" id="PF06325">
    <property type="entry name" value="PrmA"/>
    <property type="match status" value="1"/>
</dbReference>
<comment type="cofactor">
    <cofactor evidence="3">
        <name>Zn(2+)</name>
        <dbReference type="ChEBI" id="CHEBI:29105"/>
    </cofactor>
</comment>
<dbReference type="Proteomes" id="UP001162834">
    <property type="component" value="Chromosome"/>
</dbReference>
<dbReference type="GO" id="GO:0008168">
    <property type="term" value="F:methyltransferase activity"/>
    <property type="evidence" value="ECO:0007669"/>
    <property type="project" value="UniProtKB-UniRule"/>
</dbReference>
<evidence type="ECO:0000313" key="5">
    <source>
        <dbReference type="EMBL" id="UGS37025.1"/>
    </source>
</evidence>
<evidence type="ECO:0000256" key="1">
    <source>
        <dbReference type="ARBA" id="ARBA00022603"/>
    </source>
</evidence>
<dbReference type="Gene3D" id="3.20.20.330">
    <property type="entry name" value="Homocysteine-binding-like domain"/>
    <property type="match status" value="1"/>
</dbReference>
<dbReference type="GO" id="GO:0046872">
    <property type="term" value="F:metal ion binding"/>
    <property type="evidence" value="ECO:0007669"/>
    <property type="project" value="UniProtKB-KW"/>
</dbReference>
<feature type="binding site" evidence="3">
    <location>
        <position position="235"/>
    </location>
    <ligand>
        <name>Zn(2+)</name>
        <dbReference type="ChEBI" id="CHEBI:29105"/>
    </ligand>
</feature>
<dbReference type="PANTHER" id="PTHR11103:SF18">
    <property type="entry name" value="SLR1189 PROTEIN"/>
    <property type="match status" value="1"/>
</dbReference>
<dbReference type="Gene3D" id="3.40.50.150">
    <property type="entry name" value="Vaccinia Virus protein VP39"/>
    <property type="match status" value="1"/>
</dbReference>
<feature type="domain" description="Hcy-binding" evidence="4">
    <location>
        <begin position="17"/>
        <end position="314"/>
    </location>
</feature>
<dbReference type="InterPro" id="IPR003726">
    <property type="entry name" value="HCY_dom"/>
</dbReference>
<evidence type="ECO:0000256" key="3">
    <source>
        <dbReference type="PROSITE-ProRule" id="PRU00333"/>
    </source>
</evidence>